<dbReference type="InterPro" id="IPR000742">
    <property type="entry name" value="EGF"/>
</dbReference>
<sequence length="2179" mass="250811">MNGSDPSEKYFKTQCEKANSTQFMKYNYGVFYYDSLSTPPPSNNEVINIGYFPFNISLPHFEREIVIDTLYLRSNLTKNIVYNIDGNDILAFQLTGNQSALNYPCSNLNQNLTIQQFFRARFYQNQTINNYSLTVRVSEQMENNTYLQSLLLSSLQVNINTCHPSCLTCFGPNKDQCLSCSEQSIPSNPQIQCNCSNLNQFFQNGKCVNQCDISNGYFQKFQSEKVCYYINNKCTQWNNTLQKCDKCQNPLLPQIESCVNQCSAGYQKLQIAKTISFECVYIDRNKQGYQILLSGLHNNFFSQIEIERLGFTFSGFKQINNFSAIQSNCGGYQLFGGFFINKKGSTIQYLKQQISTGHKLVKVYFKYFLIDYQNSQESQIQIWLNDQNVQIQLNQAQISTSQNVCGLDRNDIIGDFQTITNLINNQVNLTIINSNQYSDDSNYNNITYFGIREVTILLLNCNLDFCSECSLDAFSQCTKCIDGYYLVSGNCKQCDLSCQTCSSAQKCDTCKDANAQKNKNDICVCPSKQYFDLFLLACTSCQNNLCDQCKQDNSQICTSCSDQRGLLNGQCLTDCGKEYFNKQNVCTPCVDNCLECVDESSCKTCKVGYFQLNTCVETCPEAYFQNTQTNTCDKCDDSNCLMCNQSPQKCTKCKDPYLVSTLFKCENECQQFIEYNNNGICELCTNKISNCLSCQQETCIKCVDKFYLSQDKKQCLQECPIQQIGVNSTGLCTSCAEGCTKCEQNDQTICSSCIKGYFFENNKCQKNCESVNFADETSNQCLPCNLKYSQCQECDINNCKSCNNLYLDISSSRCIGKCEQGQYYSKLKNQCQNCQDPNCYSCKDSDPNQCIDCKYTFAGRYYLYKGKCYEQCPDNSYILPPDKQQSREQKECGDCYDYDPQCTSCTSNMCTMCNTGYCLDISTGKCIKNITNQCPIMTCKDDNCLKCDSNGKCTDCKKQYFLLDDQCSKQCNKGYYNDTSNNKCIDCKTYLGKNCISCTITYCLETDCTQEKQFYNRNLKDKETQCVNNCPDNFYPDKNGICQWCHNYNCKGCDPKQPANCTSCFEKKYNINYLLQDSKCVSICSKGFYLSQAQAICKPCQSECLTCTENECLECKDSKKYINPLDQNCVDQCLPNYFPGPNKNNKQQCMSCSQLFDGCQDCDSNQCIKCVDTKQVFDPVSKKCSQSCPIQYYQIEQQCKKCDNSNCQKCDSNNPKKCISCFQQGKFVLLQEEEGNCVERCSDNEYQQDSKCIKCSKNFGEKCSKCNNKKCITCSDPTFFINIFVDFSCVSPCPTGQYGDSATGKCSKCKNDKCNQCDLKNTTECISCNITSQYPYLHQKNCIVHCPQQFYFDDQNACQSCQMKYDSNCIECDKTNCTKCDIKSNYIYLQKDQNKCVKQCSDKYYTSNDKNTLQCLICPDNNCLKCDPNEPIKCQKCASGFYFNQSKQKCANQCEKDQYGDDSLGLCMYCNIKFSNCDECTNSECLRCQKDYFKVDGQQNCYKQCPFNTIDKILVNPNYDMSKNKQCEKCQNANCAVCDPKDLKICQSCSEEKQLPYLYKNDCIKQCNQYQKEDIKYCYDQCPKKLAQDEKTKKCIECPKFVQNNECVNECKKSTYINPELPNVCEDCEIQYSKNCSICDINQCKQCSNQNYLYENKCFEQCPQKTYIQENQMTCSNNCDPPLVIQDRTCQKKCLSGYFIVRLNGHQVCQKCSNQCKECEKTSDTCTECFEGEEQDCFNQKSIKFQTEKLICKQLNEQDLDKCEESIYEQSQTVAIFSYAVQISLLFYLLVILLSHSFNSTLSLFYLQNFQMLANYAILTSNKFQLIKEMALRFLLNYNVFQMIPNPFQNDKNSQKLTNFSLFESILPYSNLSKSSFENVFFQVCIIFVMIILIIVTIKSKNNQRIMQYFRNNFFIKIFMISSNLILLSCLKQLYQQQFYGSIDISFLVVSISLYAILWSLMFIQIINYQIQSSLQRKFYQKNILIQNLVYISIFRRIFWVFYEIKKIVSICFIILYPQNDNAVWVILPFNLIFLIYVSVYRPFEQKYQTLCISAVEIFTIILLTYLPFSNSIESTTGKQTLIIKILNQLILKYIVFIYLAIFFQCISGLAILILTLKSSYKKLRSCKFSFKNTKKIPKQKDISLEINNSLSYQNNTTQSNLNINKIKMSFMPKANCKQ</sequence>
<dbReference type="InterPro" id="IPR009030">
    <property type="entry name" value="Growth_fac_rcpt_cys_sf"/>
</dbReference>
<dbReference type="eggNOG" id="KOG3525">
    <property type="taxonomic scope" value="Eukaryota"/>
</dbReference>
<feature type="domain" description="EGF-like" evidence="2">
    <location>
        <begin position="460"/>
        <end position="492"/>
    </location>
</feature>
<feature type="domain" description="EGF-like" evidence="2">
    <location>
        <begin position="1674"/>
        <end position="1710"/>
    </location>
</feature>
<dbReference type="RefSeq" id="XP_001010989.2">
    <property type="nucleotide sequence ID" value="XM_001010989.2"/>
</dbReference>
<feature type="domain" description="EGF-like" evidence="2">
    <location>
        <begin position="1417"/>
        <end position="1455"/>
    </location>
</feature>
<feature type="domain" description="EGF-like" evidence="2">
    <location>
        <begin position="500"/>
        <end position="539"/>
    </location>
</feature>
<feature type="transmembrane region" description="Helical" evidence="1">
    <location>
        <begin position="1914"/>
        <end position="1935"/>
    </location>
</feature>
<feature type="domain" description="EGF-like" evidence="2">
    <location>
        <begin position="997"/>
        <end position="1043"/>
    </location>
</feature>
<dbReference type="SMART" id="SM00261">
    <property type="entry name" value="FU"/>
    <property type="match status" value="23"/>
</dbReference>
<feature type="transmembrane region" description="Helical" evidence="1">
    <location>
        <begin position="1880"/>
        <end position="1898"/>
    </location>
</feature>
<keyword evidence="4" id="KW-1185">Reference proteome</keyword>
<dbReference type="PANTHER" id="PTHR23275">
    <property type="entry name" value="CABRIOLET.-RELATED"/>
    <property type="match status" value="1"/>
</dbReference>
<evidence type="ECO:0000256" key="1">
    <source>
        <dbReference type="SAM" id="Phobius"/>
    </source>
</evidence>
<accession>I7M0Q5</accession>
<feature type="domain" description="EGF-like" evidence="2">
    <location>
        <begin position="938"/>
        <end position="968"/>
    </location>
</feature>
<dbReference type="CDD" id="cd00064">
    <property type="entry name" value="FU"/>
    <property type="match status" value="1"/>
</dbReference>
<dbReference type="Gene3D" id="2.10.220.10">
    <property type="entry name" value="Hormone Receptor, Insulin-like Growth Factor Receptor 1, Chain A, domain 2"/>
    <property type="match status" value="11"/>
</dbReference>
<reference evidence="4" key="1">
    <citation type="journal article" date="2006" name="PLoS Biol.">
        <title>Macronuclear genome sequence of the ciliate Tetrahymena thermophila, a model eukaryote.</title>
        <authorList>
            <person name="Eisen J.A."/>
            <person name="Coyne R.S."/>
            <person name="Wu M."/>
            <person name="Wu D."/>
            <person name="Thiagarajan M."/>
            <person name="Wortman J.R."/>
            <person name="Badger J.H."/>
            <person name="Ren Q."/>
            <person name="Amedeo P."/>
            <person name="Jones K.M."/>
            <person name="Tallon L.J."/>
            <person name="Delcher A.L."/>
            <person name="Salzberg S.L."/>
            <person name="Silva J.C."/>
            <person name="Haas B.J."/>
            <person name="Majoros W.H."/>
            <person name="Farzad M."/>
            <person name="Carlton J.M."/>
            <person name="Smith R.K. Jr."/>
            <person name="Garg J."/>
            <person name="Pearlman R.E."/>
            <person name="Karrer K.M."/>
            <person name="Sun L."/>
            <person name="Manning G."/>
            <person name="Elde N.C."/>
            <person name="Turkewitz A.P."/>
            <person name="Asai D.J."/>
            <person name="Wilkes D.E."/>
            <person name="Wang Y."/>
            <person name="Cai H."/>
            <person name="Collins K."/>
            <person name="Stewart B.A."/>
            <person name="Lee S.R."/>
            <person name="Wilamowska K."/>
            <person name="Weinberg Z."/>
            <person name="Ruzzo W.L."/>
            <person name="Wloga D."/>
            <person name="Gaertig J."/>
            <person name="Frankel J."/>
            <person name="Tsao C.-C."/>
            <person name="Gorovsky M.A."/>
            <person name="Keeling P.J."/>
            <person name="Waller R.F."/>
            <person name="Patron N.J."/>
            <person name="Cherry J.M."/>
            <person name="Stover N.A."/>
            <person name="Krieger C.J."/>
            <person name="del Toro C."/>
            <person name="Ryder H.F."/>
            <person name="Williamson S.C."/>
            <person name="Barbeau R.A."/>
            <person name="Hamilton E.P."/>
            <person name="Orias E."/>
        </authorList>
    </citation>
    <scope>NUCLEOTIDE SEQUENCE [LARGE SCALE GENOMIC DNA]</scope>
    <source>
        <strain evidence="4">SB210</strain>
    </source>
</reference>
<feature type="domain" description="EGF-like" evidence="2">
    <location>
        <begin position="734"/>
        <end position="769"/>
    </location>
</feature>
<dbReference type="SMART" id="SM00181">
    <property type="entry name" value="EGF"/>
    <property type="match status" value="9"/>
</dbReference>
<gene>
    <name evidence="3" type="ORF">TTHERM_00709560</name>
</gene>
<dbReference type="GeneID" id="7837074"/>
<keyword evidence="1" id="KW-0812">Transmembrane</keyword>
<keyword evidence="1" id="KW-0472">Membrane</keyword>
<evidence type="ECO:0000313" key="3">
    <source>
        <dbReference type="EMBL" id="EAR90744.2"/>
    </source>
</evidence>
<protein>
    <submittedName>
        <fullName evidence="3">Zinc finger lsd1 subclass family protein</fullName>
    </submittedName>
</protein>
<evidence type="ECO:0000259" key="2">
    <source>
        <dbReference type="SMART" id="SM00181"/>
    </source>
</evidence>
<dbReference type="OrthoDB" id="27819at2759"/>
<feature type="transmembrane region" description="Helical" evidence="1">
    <location>
        <begin position="2023"/>
        <end position="2041"/>
    </location>
</feature>
<feature type="domain" description="EGF-like" evidence="2">
    <location>
        <begin position="588"/>
        <end position="616"/>
    </location>
</feature>
<feature type="transmembrane region" description="Helical" evidence="1">
    <location>
        <begin position="2048"/>
        <end position="2069"/>
    </location>
</feature>
<dbReference type="KEGG" id="tet:TTHERM_00709560"/>
<feature type="transmembrane region" description="Helical" evidence="1">
    <location>
        <begin position="1947"/>
        <end position="1969"/>
    </location>
</feature>
<dbReference type="InterPro" id="IPR006212">
    <property type="entry name" value="Furin_repeat"/>
</dbReference>
<dbReference type="InParanoid" id="I7M0Q5"/>
<proteinExistence type="predicted"/>
<name>I7M0Q5_TETTS</name>
<feature type="transmembrane region" description="Helical" evidence="1">
    <location>
        <begin position="2094"/>
        <end position="2115"/>
    </location>
</feature>
<feature type="domain" description="EGF-like" evidence="2">
    <location>
        <begin position="793"/>
        <end position="832"/>
    </location>
</feature>
<organism evidence="3 4">
    <name type="scientific">Tetrahymena thermophila (strain SB210)</name>
    <dbReference type="NCBI Taxonomy" id="312017"/>
    <lineage>
        <taxon>Eukaryota</taxon>
        <taxon>Sar</taxon>
        <taxon>Alveolata</taxon>
        <taxon>Ciliophora</taxon>
        <taxon>Intramacronucleata</taxon>
        <taxon>Oligohymenophorea</taxon>
        <taxon>Hymenostomatida</taxon>
        <taxon>Tetrahymenina</taxon>
        <taxon>Tetrahymenidae</taxon>
        <taxon>Tetrahymena</taxon>
    </lineage>
</organism>
<dbReference type="PANTHER" id="PTHR23275:SF100">
    <property type="entry name" value="EGF-LIKE DOMAIN-CONTAINING PROTEIN"/>
    <property type="match status" value="1"/>
</dbReference>
<dbReference type="Proteomes" id="UP000009168">
    <property type="component" value="Unassembled WGS sequence"/>
</dbReference>
<keyword evidence="1" id="KW-1133">Transmembrane helix</keyword>
<dbReference type="EMBL" id="GG662794">
    <property type="protein sequence ID" value="EAR90744.2"/>
    <property type="molecule type" value="Genomic_DNA"/>
</dbReference>
<dbReference type="SUPFAM" id="SSF57184">
    <property type="entry name" value="Growth factor receptor domain"/>
    <property type="match status" value="11"/>
</dbReference>
<dbReference type="InterPro" id="IPR052798">
    <property type="entry name" value="Giardia_VSA"/>
</dbReference>
<evidence type="ECO:0000313" key="4">
    <source>
        <dbReference type="Proteomes" id="UP000009168"/>
    </source>
</evidence>